<dbReference type="EMBL" id="JANARS010000008">
    <property type="protein sequence ID" value="MCP3423592.1"/>
    <property type="molecule type" value="Genomic_DNA"/>
</dbReference>
<dbReference type="GO" id="GO:0005524">
    <property type="term" value="F:ATP binding"/>
    <property type="evidence" value="ECO:0007669"/>
    <property type="project" value="UniProtKB-KW"/>
</dbReference>
<sequence length="138" mass="15237">MTGEHYDIEGLAVPRDMEQLHDLLERASTEHPHIPASDVMMFETAVMELANNVVEHGRPVGQVAWRFSLEVSADSLTARLADSGEEYAGWDAAASHDMPGEMAESGRGLPLASAVLDELDYQRDGASNVWTMVRRWQA</sequence>
<dbReference type="Pfam" id="PF13581">
    <property type="entry name" value="HATPase_c_2"/>
    <property type="match status" value="1"/>
</dbReference>
<dbReference type="RefSeq" id="WP_254182764.1">
    <property type="nucleotide sequence ID" value="NZ_JANARS010000008.1"/>
</dbReference>
<evidence type="ECO:0000313" key="3">
    <source>
        <dbReference type="Proteomes" id="UP001204524"/>
    </source>
</evidence>
<dbReference type="Proteomes" id="UP001204524">
    <property type="component" value="Unassembled WGS sequence"/>
</dbReference>
<feature type="domain" description="Histidine kinase/HSP90-like ATPase" evidence="1">
    <location>
        <begin position="14"/>
        <end position="133"/>
    </location>
</feature>
<evidence type="ECO:0000313" key="2">
    <source>
        <dbReference type="EMBL" id="MCP3423592.1"/>
    </source>
</evidence>
<dbReference type="CDD" id="cd16936">
    <property type="entry name" value="HATPase_RsbW-like"/>
    <property type="match status" value="1"/>
</dbReference>
<evidence type="ECO:0000259" key="1">
    <source>
        <dbReference type="Pfam" id="PF13581"/>
    </source>
</evidence>
<name>A0ABT1L0R4_9ACTN</name>
<reference evidence="2 3" key="1">
    <citation type="submission" date="2022-06" db="EMBL/GenBank/DDBJ databases">
        <authorList>
            <person name="So Y."/>
        </authorList>
    </citation>
    <scope>NUCLEOTIDE SEQUENCE [LARGE SCALE GENOMIC DNA]</scope>
    <source>
        <strain evidence="2 3">STR3</strain>
    </source>
</reference>
<dbReference type="InterPro" id="IPR003594">
    <property type="entry name" value="HATPase_dom"/>
</dbReference>
<dbReference type="Gene3D" id="3.30.565.10">
    <property type="entry name" value="Histidine kinase-like ATPase, C-terminal domain"/>
    <property type="match status" value="1"/>
</dbReference>
<accession>A0ABT1L0R4</accession>
<proteinExistence type="predicted"/>
<keyword evidence="2" id="KW-0067">ATP-binding</keyword>
<comment type="caution">
    <text evidence="2">The sequence shown here is derived from an EMBL/GenBank/DDBJ whole genome shotgun (WGS) entry which is preliminary data.</text>
</comment>
<protein>
    <submittedName>
        <fullName evidence="2">ATP-binding protein</fullName>
    </submittedName>
</protein>
<dbReference type="InterPro" id="IPR036890">
    <property type="entry name" value="HATPase_C_sf"/>
</dbReference>
<gene>
    <name evidence="2" type="ORF">NCI01_17450</name>
</gene>
<organism evidence="2 3">
    <name type="scientific">Nocardioides pinisoli</name>
    <dbReference type="NCBI Taxonomy" id="2950279"/>
    <lineage>
        <taxon>Bacteria</taxon>
        <taxon>Bacillati</taxon>
        <taxon>Actinomycetota</taxon>
        <taxon>Actinomycetes</taxon>
        <taxon>Propionibacteriales</taxon>
        <taxon>Nocardioidaceae</taxon>
        <taxon>Nocardioides</taxon>
    </lineage>
</organism>
<keyword evidence="2" id="KW-0547">Nucleotide-binding</keyword>
<keyword evidence="3" id="KW-1185">Reference proteome</keyword>